<dbReference type="PANTHER" id="PTHR43861:SF1">
    <property type="entry name" value="TRANS-ACONITATE 2-METHYLTRANSFERASE"/>
    <property type="match status" value="1"/>
</dbReference>
<reference evidence="4 5" key="1">
    <citation type="submission" date="2018-08" db="EMBL/GenBank/DDBJ databases">
        <title>Isolation, diversity and antifungal activity of Actinobacteria from wheat.</title>
        <authorList>
            <person name="Han C."/>
        </authorList>
    </citation>
    <scope>NUCLEOTIDE SEQUENCE [LARGE SCALE GENOMIC DNA]</scope>
    <source>
        <strain evidence="4 5">NEAU-YY421</strain>
    </source>
</reference>
<dbReference type="RefSeq" id="WP_128556657.1">
    <property type="nucleotide sequence ID" value="NZ_QUAK01000084.1"/>
</dbReference>
<protein>
    <submittedName>
        <fullName evidence="4">Class I SAM-dependent methyltransferase</fullName>
    </submittedName>
</protein>
<dbReference type="Gene3D" id="3.40.50.150">
    <property type="entry name" value="Vaccinia Virus protein VP39"/>
    <property type="match status" value="1"/>
</dbReference>
<dbReference type="Pfam" id="PF13649">
    <property type="entry name" value="Methyltransf_25"/>
    <property type="match status" value="1"/>
</dbReference>
<evidence type="ECO:0000259" key="3">
    <source>
        <dbReference type="Pfam" id="PF13649"/>
    </source>
</evidence>
<keyword evidence="2 4" id="KW-0808">Transferase</keyword>
<dbReference type="GO" id="GO:0032259">
    <property type="term" value="P:methylation"/>
    <property type="evidence" value="ECO:0007669"/>
    <property type="project" value="UniProtKB-KW"/>
</dbReference>
<proteinExistence type="predicted"/>
<dbReference type="OrthoDB" id="9805171at2"/>
<evidence type="ECO:0000313" key="4">
    <source>
        <dbReference type="EMBL" id="RFU85764.1"/>
    </source>
</evidence>
<sequence>MNTWQDDTRTSYDTVAESYAEQTRDLLDRTPEERAVMAVFAEHVRSLGGGAVADVGCGAGRVAAHLQGLGVDAYGIDLSPGMVEVARREHPGLRFECGSMTEPVAGDGSLAGLVAWYSLIHVPDEEIPLVLGHFRRALRPGAPLLIGFHAGDGSRLKSEGYGGRPMRIHVHRRQPDRMATWLDGAGFTVETSRTLTSAESTLGGILLARRRAA</sequence>
<name>A0A372M4A4_9ACTN</name>
<dbReference type="InterPro" id="IPR029063">
    <property type="entry name" value="SAM-dependent_MTases_sf"/>
</dbReference>
<dbReference type="CDD" id="cd02440">
    <property type="entry name" value="AdoMet_MTases"/>
    <property type="match status" value="1"/>
</dbReference>
<dbReference type="PANTHER" id="PTHR43861">
    <property type="entry name" value="TRANS-ACONITATE 2-METHYLTRANSFERASE-RELATED"/>
    <property type="match status" value="1"/>
</dbReference>
<keyword evidence="5" id="KW-1185">Reference proteome</keyword>
<dbReference type="AlphaFoldDB" id="A0A372M4A4"/>
<accession>A0A372M4A4</accession>
<organism evidence="4 5">
    <name type="scientific">Streptomyces triticagri</name>
    <dbReference type="NCBI Taxonomy" id="2293568"/>
    <lineage>
        <taxon>Bacteria</taxon>
        <taxon>Bacillati</taxon>
        <taxon>Actinomycetota</taxon>
        <taxon>Actinomycetes</taxon>
        <taxon>Kitasatosporales</taxon>
        <taxon>Streptomycetaceae</taxon>
        <taxon>Streptomyces</taxon>
    </lineage>
</organism>
<dbReference type="SUPFAM" id="SSF53335">
    <property type="entry name" value="S-adenosyl-L-methionine-dependent methyltransferases"/>
    <property type="match status" value="1"/>
</dbReference>
<dbReference type="GO" id="GO:0017000">
    <property type="term" value="P:antibiotic biosynthetic process"/>
    <property type="evidence" value="ECO:0007669"/>
    <property type="project" value="UniProtKB-ARBA"/>
</dbReference>
<evidence type="ECO:0000313" key="5">
    <source>
        <dbReference type="Proteomes" id="UP000263094"/>
    </source>
</evidence>
<evidence type="ECO:0000256" key="1">
    <source>
        <dbReference type="ARBA" id="ARBA00022603"/>
    </source>
</evidence>
<evidence type="ECO:0000256" key="2">
    <source>
        <dbReference type="ARBA" id="ARBA00022679"/>
    </source>
</evidence>
<dbReference type="InterPro" id="IPR041698">
    <property type="entry name" value="Methyltransf_25"/>
</dbReference>
<comment type="caution">
    <text evidence="4">The sequence shown here is derived from an EMBL/GenBank/DDBJ whole genome shotgun (WGS) entry which is preliminary data.</text>
</comment>
<gene>
    <name evidence="4" type="ORF">DY218_15755</name>
</gene>
<keyword evidence="1 4" id="KW-0489">Methyltransferase</keyword>
<feature type="domain" description="Methyltransferase" evidence="3">
    <location>
        <begin position="52"/>
        <end position="141"/>
    </location>
</feature>
<dbReference type="EMBL" id="QUAK01000084">
    <property type="protein sequence ID" value="RFU85764.1"/>
    <property type="molecule type" value="Genomic_DNA"/>
</dbReference>
<dbReference type="Proteomes" id="UP000263094">
    <property type="component" value="Unassembled WGS sequence"/>
</dbReference>
<dbReference type="GO" id="GO:0008168">
    <property type="term" value="F:methyltransferase activity"/>
    <property type="evidence" value="ECO:0007669"/>
    <property type="project" value="UniProtKB-KW"/>
</dbReference>